<evidence type="ECO:0000313" key="2">
    <source>
        <dbReference type="Proteomes" id="UP000274391"/>
    </source>
</evidence>
<dbReference type="SFLD" id="SFLDS00005">
    <property type="entry name" value="Isoprenoid_Synthase_Type_I"/>
    <property type="match status" value="1"/>
</dbReference>
<comment type="caution">
    <text evidence="1">The sequence shown here is derived from an EMBL/GenBank/DDBJ whole genome shotgun (WGS) entry which is preliminary data.</text>
</comment>
<dbReference type="GO" id="GO:0016765">
    <property type="term" value="F:transferase activity, transferring alkyl or aryl (other than methyl) groups"/>
    <property type="evidence" value="ECO:0007669"/>
    <property type="project" value="UniProtKB-ARBA"/>
</dbReference>
<evidence type="ECO:0000313" key="1">
    <source>
        <dbReference type="EMBL" id="RRJ85570.1"/>
    </source>
</evidence>
<dbReference type="SUPFAM" id="SSF48576">
    <property type="entry name" value="Terpenoid synthases"/>
    <property type="match status" value="1"/>
</dbReference>
<dbReference type="Proteomes" id="UP000274391">
    <property type="component" value="Unassembled WGS sequence"/>
</dbReference>
<dbReference type="OrthoDB" id="9807580at2"/>
<proteinExistence type="predicted"/>
<gene>
    <name evidence="1" type="ORF">EG850_12880</name>
</gene>
<accession>A0A3P3VSF9</accession>
<dbReference type="Pfam" id="PF00494">
    <property type="entry name" value="SQS_PSY"/>
    <property type="match status" value="1"/>
</dbReference>
<protein>
    <submittedName>
        <fullName evidence="1">Phytoene synthase</fullName>
    </submittedName>
</protein>
<reference evidence="1 2" key="1">
    <citation type="submission" date="2018-11" db="EMBL/GenBank/DDBJ databases">
        <title>YIM 102482-1 draft genome.</title>
        <authorList>
            <person name="Li G."/>
            <person name="Jiang Y."/>
        </authorList>
    </citation>
    <scope>NUCLEOTIDE SEQUENCE [LARGE SCALE GENOMIC DNA]</scope>
    <source>
        <strain evidence="1 2">YIM 102482-1</strain>
    </source>
</reference>
<dbReference type="PANTHER" id="PTHR31480">
    <property type="entry name" value="BIFUNCTIONAL LYCOPENE CYCLASE/PHYTOENE SYNTHASE"/>
    <property type="match status" value="1"/>
</dbReference>
<name>A0A3P3VSF9_9MICO</name>
<dbReference type="AlphaFoldDB" id="A0A3P3VSF9"/>
<dbReference type="InterPro" id="IPR002060">
    <property type="entry name" value="Squ/phyt_synthse"/>
</dbReference>
<keyword evidence="2" id="KW-1185">Reference proteome</keyword>
<dbReference type="Gene3D" id="1.10.600.10">
    <property type="entry name" value="Farnesyl Diphosphate Synthase"/>
    <property type="match status" value="1"/>
</dbReference>
<dbReference type="RefSeq" id="WP_124974126.1">
    <property type="nucleotide sequence ID" value="NZ_RQVS01000026.1"/>
</dbReference>
<dbReference type="EMBL" id="RQVS01000026">
    <property type="protein sequence ID" value="RRJ85570.1"/>
    <property type="molecule type" value="Genomic_DNA"/>
</dbReference>
<organism evidence="1 2">
    <name type="scientific">Gulosibacter macacae</name>
    <dbReference type="NCBI Taxonomy" id="2488791"/>
    <lineage>
        <taxon>Bacteria</taxon>
        <taxon>Bacillati</taxon>
        <taxon>Actinomycetota</taxon>
        <taxon>Actinomycetes</taxon>
        <taxon>Micrococcales</taxon>
        <taxon>Microbacteriaceae</taxon>
        <taxon>Gulosibacter</taxon>
    </lineage>
</organism>
<dbReference type="InterPro" id="IPR008949">
    <property type="entry name" value="Isoprenoid_synthase_dom_sf"/>
</dbReference>
<sequence>MNQKNEHFSSLRQYGDASEQAAGRIIRVYSTSFGAATQLLGPRHRTHVKNIYALVRIADELVDGVAAEAGLTPEQQLQRLDSLESETLAAVQCGYSSNPIVHAFAASARLTRIDSSLIVPFFTSMRMDLETPVAQDESSPSPLQGIACFDEARHDNYVYGSAEVVGLMCLRVFLRDEARSETELKLLEQGARDLGAAFQNVNFLRDLADDTDRLARNYLSDGRVITEQLKLHWVNTIREQLETAHQSLPLLPPDARVGVDCARRLFARLTDKLEHTPIEELRKRRIRVSNPKKALLFVQSLAATRKARAT</sequence>
<dbReference type="SFLD" id="SFLDG01018">
    <property type="entry name" value="Squalene/Phytoene_Synthase_Lik"/>
    <property type="match status" value="1"/>
</dbReference>